<evidence type="ECO:0000256" key="3">
    <source>
        <dbReference type="ARBA" id="ARBA00023027"/>
    </source>
</evidence>
<evidence type="ECO:0000313" key="8">
    <source>
        <dbReference type="Proteomes" id="UP000199440"/>
    </source>
</evidence>
<sequence length="321" mass="34883">MKIVVLDGFTLNPGDLSWGKLESLGDFTVYDRTEYTNEKIIEAIADAEIIFTNKTPLPKEVLRETPSVKYIGVLATGFNVVDVQAAQDLGIVVTNVPTYGTTAVAQMTMALLLEMCHHVGEHNRAVKRGEWATSKDFCFWNFPLIELAGKTLGIIGFGSIGQATAKLAEAFGMTILASGSRSKPELETSTMRYTELDELLAVSDVISLHCPLTEETKGIINTQNISKMKDGVMVINTSRGQLVVEKDLKAALDTGKVAYAAIDVASREPIDKNNVLLNADNCIITPHIAWAPKESRARLMGTAIENLEAFLNNAPINVVNA</sequence>
<dbReference type="GO" id="GO:0016616">
    <property type="term" value="F:oxidoreductase activity, acting on the CH-OH group of donors, NAD or NADP as acceptor"/>
    <property type="evidence" value="ECO:0007669"/>
    <property type="project" value="InterPro"/>
</dbReference>
<dbReference type="InterPro" id="IPR029753">
    <property type="entry name" value="D-isomer_DH_CS"/>
</dbReference>
<dbReference type="SUPFAM" id="SSF52283">
    <property type="entry name" value="Formate/glycerate dehydrogenase catalytic domain-like"/>
    <property type="match status" value="1"/>
</dbReference>
<dbReference type="AlphaFoldDB" id="A0A1G9N4D3"/>
<keyword evidence="8" id="KW-1185">Reference proteome</keyword>
<dbReference type="Pfam" id="PF00389">
    <property type="entry name" value="2-Hacid_dh"/>
    <property type="match status" value="1"/>
</dbReference>
<dbReference type="RefSeq" id="WP_089887236.1">
    <property type="nucleotide sequence ID" value="NZ_FNGV01000003.1"/>
</dbReference>
<evidence type="ECO:0000313" key="7">
    <source>
        <dbReference type="EMBL" id="SDL81253.1"/>
    </source>
</evidence>
<name>A0A1G9N4D3_9FLAO</name>
<dbReference type="PROSITE" id="PS00671">
    <property type="entry name" value="D_2_HYDROXYACID_DH_3"/>
    <property type="match status" value="1"/>
</dbReference>
<dbReference type="CDD" id="cd12162">
    <property type="entry name" value="2-Hacid_dh_4"/>
    <property type="match status" value="1"/>
</dbReference>
<dbReference type="Gene3D" id="3.40.50.720">
    <property type="entry name" value="NAD(P)-binding Rossmann-like Domain"/>
    <property type="match status" value="2"/>
</dbReference>
<dbReference type="InterPro" id="IPR036291">
    <property type="entry name" value="NAD(P)-bd_dom_sf"/>
</dbReference>
<evidence type="ECO:0000256" key="2">
    <source>
        <dbReference type="ARBA" id="ARBA00023002"/>
    </source>
</evidence>
<keyword evidence="3" id="KW-0520">NAD</keyword>
<dbReference type="STRING" id="192904.SAMN04488514_10323"/>
<dbReference type="SUPFAM" id="SSF51735">
    <property type="entry name" value="NAD(P)-binding Rossmann-fold domains"/>
    <property type="match status" value="1"/>
</dbReference>
<dbReference type="PROSITE" id="PS00670">
    <property type="entry name" value="D_2_HYDROXYACID_DH_2"/>
    <property type="match status" value="1"/>
</dbReference>
<feature type="domain" description="D-isomer specific 2-hydroxyacid dehydrogenase NAD-binding" evidence="6">
    <location>
        <begin position="109"/>
        <end position="289"/>
    </location>
</feature>
<evidence type="ECO:0000256" key="4">
    <source>
        <dbReference type="RuleBase" id="RU003719"/>
    </source>
</evidence>
<evidence type="ECO:0000256" key="1">
    <source>
        <dbReference type="ARBA" id="ARBA00005854"/>
    </source>
</evidence>
<dbReference type="InterPro" id="IPR050418">
    <property type="entry name" value="D-iso_2-hydroxyacid_DH_PdxB"/>
</dbReference>
<dbReference type="Pfam" id="PF02826">
    <property type="entry name" value="2-Hacid_dh_C"/>
    <property type="match status" value="1"/>
</dbReference>
<dbReference type="PANTHER" id="PTHR43761:SF1">
    <property type="entry name" value="D-ISOMER SPECIFIC 2-HYDROXYACID DEHYDROGENASE CATALYTIC DOMAIN-CONTAINING PROTEIN-RELATED"/>
    <property type="match status" value="1"/>
</dbReference>
<comment type="similarity">
    <text evidence="1 4">Belongs to the D-isomer specific 2-hydroxyacid dehydrogenase family.</text>
</comment>
<evidence type="ECO:0000259" key="6">
    <source>
        <dbReference type="Pfam" id="PF02826"/>
    </source>
</evidence>
<evidence type="ECO:0000259" key="5">
    <source>
        <dbReference type="Pfam" id="PF00389"/>
    </source>
</evidence>
<accession>A0A1G9N4D3</accession>
<dbReference type="PANTHER" id="PTHR43761">
    <property type="entry name" value="D-ISOMER SPECIFIC 2-HYDROXYACID DEHYDROGENASE FAMILY PROTEIN (AFU_ORTHOLOGUE AFUA_1G13630)"/>
    <property type="match status" value="1"/>
</dbReference>
<proteinExistence type="inferred from homology"/>
<dbReference type="InterPro" id="IPR006140">
    <property type="entry name" value="D-isomer_DH_NAD-bd"/>
</dbReference>
<organism evidence="7 8">
    <name type="scientific">Kriegella aquimaris</name>
    <dbReference type="NCBI Taxonomy" id="192904"/>
    <lineage>
        <taxon>Bacteria</taxon>
        <taxon>Pseudomonadati</taxon>
        <taxon>Bacteroidota</taxon>
        <taxon>Flavobacteriia</taxon>
        <taxon>Flavobacteriales</taxon>
        <taxon>Flavobacteriaceae</taxon>
        <taxon>Kriegella</taxon>
    </lineage>
</organism>
<dbReference type="EMBL" id="FNGV01000003">
    <property type="protein sequence ID" value="SDL81253.1"/>
    <property type="molecule type" value="Genomic_DNA"/>
</dbReference>
<dbReference type="OrthoDB" id="9777288at2"/>
<dbReference type="Proteomes" id="UP000199440">
    <property type="component" value="Unassembled WGS sequence"/>
</dbReference>
<gene>
    <name evidence="7" type="ORF">SAMN04488514_10323</name>
</gene>
<protein>
    <submittedName>
        <fullName evidence="7">Glycerate dehydrogenase</fullName>
    </submittedName>
</protein>
<feature type="domain" description="D-isomer specific 2-hydroxyacid dehydrogenase catalytic" evidence="5">
    <location>
        <begin position="24"/>
        <end position="320"/>
    </location>
</feature>
<dbReference type="GO" id="GO:0051287">
    <property type="term" value="F:NAD binding"/>
    <property type="evidence" value="ECO:0007669"/>
    <property type="project" value="InterPro"/>
</dbReference>
<dbReference type="InterPro" id="IPR006139">
    <property type="entry name" value="D-isomer_2_OHA_DH_cat_dom"/>
</dbReference>
<keyword evidence="2 4" id="KW-0560">Oxidoreductase</keyword>
<reference evidence="7 8" key="1">
    <citation type="submission" date="2016-10" db="EMBL/GenBank/DDBJ databases">
        <authorList>
            <person name="de Groot N.N."/>
        </authorList>
    </citation>
    <scope>NUCLEOTIDE SEQUENCE [LARGE SCALE GENOMIC DNA]</scope>
    <source>
        <strain evidence="7 8">DSM 19886</strain>
    </source>
</reference>
<dbReference type="FunFam" id="3.40.50.720:FF:000203">
    <property type="entry name" value="D-3-phosphoglycerate dehydrogenase (SerA)"/>
    <property type="match status" value="1"/>
</dbReference>